<dbReference type="Gene3D" id="3.30.200.20">
    <property type="entry name" value="Phosphorylase Kinase, domain 1"/>
    <property type="match status" value="1"/>
</dbReference>
<keyword evidence="8" id="KW-1185">Reference proteome</keyword>
<dbReference type="EMBL" id="JAUQSZ010000003">
    <property type="protein sequence ID" value="MDO7841847.1"/>
    <property type="molecule type" value="Genomic_DNA"/>
</dbReference>
<keyword evidence="5" id="KW-0812">Transmembrane</keyword>
<comment type="caution">
    <text evidence="7">The sequence shown here is derived from an EMBL/GenBank/DDBJ whole genome shotgun (WGS) entry which is preliminary data.</text>
</comment>
<dbReference type="Proteomes" id="UP001176468">
    <property type="component" value="Unassembled WGS sequence"/>
</dbReference>
<protein>
    <submittedName>
        <fullName evidence="7">Serine/threonine-protein kinase</fullName>
        <ecNumber evidence="7">2.7.11.1</ecNumber>
    </submittedName>
</protein>
<evidence type="ECO:0000256" key="5">
    <source>
        <dbReference type="SAM" id="Phobius"/>
    </source>
</evidence>
<dbReference type="Pfam" id="PF00069">
    <property type="entry name" value="Pkinase"/>
    <property type="match status" value="1"/>
</dbReference>
<evidence type="ECO:0000313" key="8">
    <source>
        <dbReference type="Proteomes" id="UP001176468"/>
    </source>
</evidence>
<keyword evidence="2" id="KW-0547">Nucleotide-binding</keyword>
<dbReference type="PANTHER" id="PTHR43289:SF34">
    <property type="entry name" value="SERINE_THREONINE-PROTEIN KINASE YBDM-RELATED"/>
    <property type="match status" value="1"/>
</dbReference>
<dbReference type="InterPro" id="IPR000719">
    <property type="entry name" value="Prot_kinase_dom"/>
</dbReference>
<evidence type="ECO:0000256" key="3">
    <source>
        <dbReference type="ARBA" id="ARBA00022777"/>
    </source>
</evidence>
<evidence type="ECO:0000256" key="2">
    <source>
        <dbReference type="ARBA" id="ARBA00022741"/>
    </source>
</evidence>
<dbReference type="Gene3D" id="1.25.40.10">
    <property type="entry name" value="Tetratricopeptide repeat domain"/>
    <property type="match status" value="2"/>
</dbReference>
<evidence type="ECO:0000256" key="4">
    <source>
        <dbReference type="ARBA" id="ARBA00022840"/>
    </source>
</evidence>
<evidence type="ECO:0000256" key="1">
    <source>
        <dbReference type="ARBA" id="ARBA00022679"/>
    </source>
</evidence>
<keyword evidence="3 7" id="KW-0418">Kinase</keyword>
<dbReference type="EC" id="2.7.11.1" evidence="7"/>
<keyword evidence="1 7" id="KW-0808">Transferase</keyword>
<dbReference type="SUPFAM" id="SSF56112">
    <property type="entry name" value="Protein kinase-like (PK-like)"/>
    <property type="match status" value="1"/>
</dbReference>
<dbReference type="CDD" id="cd14014">
    <property type="entry name" value="STKc_PknB_like"/>
    <property type="match status" value="1"/>
</dbReference>
<keyword evidence="4" id="KW-0067">ATP-binding</keyword>
<sequence>MTRQPTAEEWDAILAAFEGIVDLPENMQEAAVAATGLLPFEAGQLRRLLAASRSTGVLDRQFPASQPDPDNYASIAPGTRIGRFRVDNLIGRGGAGEVYYAERAAGGFGQHVALKLLRAEAIDRFASFDFERKLLASLDHPGIARLIDGGTAPDGRPYMALEYVPGATIIDWCAEHDASLETRLKLFVDVCDAVAYAHSKLIVHRDLKPSNILIDTGGRARLLDFGIAKLIDEATLDRALTGHAMLTPDYAAPEQLENGTTTAATDIYALGAVLFELLTGNRPWQTGGAHVPSLLRRILDEDVPVPSRVATASSPIAPSRIRGDLDAVILKAMRRNPDQRYISVGELAEDLRRHLSSMPVKARQGSTPYYLGRFIHRHRWAAAVTIAAIAAILIGAAGIAWQARNTAIERDAARAEAGQLKALNDAMQLMFRDATGTTRQRSMSVREMIEGTTRRMIRTLPPDSPNAAQTVTALADLYLGMENNDDAKVLLTQALKRGIGRSDPVNAARFRLKLGTILATEGRFADAERMLASADRTWSSDSVRFRRERVETAGAKALILRRTNRPNAATAVLMDNLVDAEENYVNDDRNLAARYASIVTLMLDTDHFAEAHNLLSRADATLTQTAHPHSEGALNLHRLSAELMIRQGQTAAAADIFRLLIADRRRYFGPGIALAVDLLRFARLFNQVGKPAKALTLLSAAAPMAIEHFGEADKTTLLVRAAQIEALIDLDRLTEARALAEKVANPEQHLDSDTLALARYRRSRAALTFALGDPTAARNILITADDAAAKLGKGSREYFLRETLPIRRRLSRA</sequence>
<reference evidence="7" key="1">
    <citation type="submission" date="2023-07" db="EMBL/GenBank/DDBJ databases">
        <authorList>
            <person name="Kim M.K."/>
        </authorList>
    </citation>
    <scope>NUCLEOTIDE SEQUENCE</scope>
    <source>
        <strain evidence="7">CA1-15</strain>
    </source>
</reference>
<dbReference type="InterPro" id="IPR008271">
    <property type="entry name" value="Ser/Thr_kinase_AS"/>
</dbReference>
<keyword evidence="5" id="KW-0472">Membrane</keyword>
<dbReference type="GO" id="GO:0004674">
    <property type="term" value="F:protein serine/threonine kinase activity"/>
    <property type="evidence" value="ECO:0007669"/>
    <property type="project" value="UniProtKB-EC"/>
</dbReference>
<proteinExistence type="predicted"/>
<dbReference type="SUPFAM" id="SSF48452">
    <property type="entry name" value="TPR-like"/>
    <property type="match status" value="1"/>
</dbReference>
<gene>
    <name evidence="7" type="ORF">Q5H94_05885</name>
</gene>
<organism evidence="7 8">
    <name type="scientific">Sphingomonas immobilis</name>
    <dbReference type="NCBI Taxonomy" id="3063997"/>
    <lineage>
        <taxon>Bacteria</taxon>
        <taxon>Pseudomonadati</taxon>
        <taxon>Pseudomonadota</taxon>
        <taxon>Alphaproteobacteria</taxon>
        <taxon>Sphingomonadales</taxon>
        <taxon>Sphingomonadaceae</taxon>
        <taxon>Sphingomonas</taxon>
    </lineage>
</organism>
<evidence type="ECO:0000313" key="7">
    <source>
        <dbReference type="EMBL" id="MDO7841847.1"/>
    </source>
</evidence>
<dbReference type="SMART" id="SM00220">
    <property type="entry name" value="S_TKc"/>
    <property type="match status" value="1"/>
</dbReference>
<keyword evidence="5" id="KW-1133">Transmembrane helix</keyword>
<dbReference type="InterPro" id="IPR011009">
    <property type="entry name" value="Kinase-like_dom_sf"/>
</dbReference>
<dbReference type="RefSeq" id="WP_304560306.1">
    <property type="nucleotide sequence ID" value="NZ_JAUQSZ010000003.1"/>
</dbReference>
<dbReference type="PROSITE" id="PS50011">
    <property type="entry name" value="PROTEIN_KINASE_DOM"/>
    <property type="match status" value="1"/>
</dbReference>
<accession>A0ABT8ZX95</accession>
<feature type="domain" description="Protein kinase" evidence="6">
    <location>
        <begin position="84"/>
        <end position="355"/>
    </location>
</feature>
<dbReference type="InterPro" id="IPR011990">
    <property type="entry name" value="TPR-like_helical_dom_sf"/>
</dbReference>
<feature type="transmembrane region" description="Helical" evidence="5">
    <location>
        <begin position="380"/>
        <end position="401"/>
    </location>
</feature>
<dbReference type="PANTHER" id="PTHR43289">
    <property type="entry name" value="MITOGEN-ACTIVATED PROTEIN KINASE KINASE KINASE 20-RELATED"/>
    <property type="match status" value="1"/>
</dbReference>
<name>A0ABT8ZX95_9SPHN</name>
<dbReference type="Gene3D" id="1.10.510.10">
    <property type="entry name" value="Transferase(Phosphotransferase) domain 1"/>
    <property type="match status" value="1"/>
</dbReference>
<dbReference type="PROSITE" id="PS00108">
    <property type="entry name" value="PROTEIN_KINASE_ST"/>
    <property type="match status" value="1"/>
</dbReference>
<evidence type="ECO:0000259" key="6">
    <source>
        <dbReference type="PROSITE" id="PS50011"/>
    </source>
</evidence>